<protein>
    <submittedName>
        <fullName evidence="4">Secreted protein</fullName>
    </submittedName>
</protein>
<name>A0A0R3R5R5_9BILA</name>
<accession>A0A0R3R5R5</accession>
<proteinExistence type="predicted"/>
<dbReference type="Proteomes" id="UP000280834">
    <property type="component" value="Unassembled WGS sequence"/>
</dbReference>
<gene>
    <name evidence="2" type="ORF">BTMF_LOCUS13350</name>
</gene>
<evidence type="ECO:0000313" key="3">
    <source>
        <dbReference type="Proteomes" id="UP000280834"/>
    </source>
</evidence>
<dbReference type="WBParaSite" id="BTMF_0001535901-mRNA-1">
    <property type="protein sequence ID" value="BTMF_0001535901-mRNA-1"/>
    <property type="gene ID" value="BTMF_0001535901"/>
</dbReference>
<feature type="signal peptide" evidence="1">
    <location>
        <begin position="1"/>
        <end position="25"/>
    </location>
</feature>
<evidence type="ECO:0000256" key="1">
    <source>
        <dbReference type="SAM" id="SignalP"/>
    </source>
</evidence>
<evidence type="ECO:0000313" key="2">
    <source>
        <dbReference type="EMBL" id="VDO45532.1"/>
    </source>
</evidence>
<dbReference type="EMBL" id="UZAG01020018">
    <property type="protein sequence ID" value="VDO45532.1"/>
    <property type="molecule type" value="Genomic_DNA"/>
</dbReference>
<dbReference type="AlphaFoldDB" id="A0A0R3R5R5"/>
<keyword evidence="3" id="KW-1185">Reference proteome</keyword>
<organism evidence="4">
    <name type="scientific">Brugia timori</name>
    <dbReference type="NCBI Taxonomy" id="42155"/>
    <lineage>
        <taxon>Eukaryota</taxon>
        <taxon>Metazoa</taxon>
        <taxon>Ecdysozoa</taxon>
        <taxon>Nematoda</taxon>
        <taxon>Chromadorea</taxon>
        <taxon>Rhabditida</taxon>
        <taxon>Spirurina</taxon>
        <taxon>Spiruromorpha</taxon>
        <taxon>Filarioidea</taxon>
        <taxon>Onchocercidae</taxon>
        <taxon>Brugia</taxon>
    </lineage>
</organism>
<feature type="chain" id="PRO_5043131038" evidence="1">
    <location>
        <begin position="26"/>
        <end position="233"/>
    </location>
</feature>
<reference evidence="2 3" key="2">
    <citation type="submission" date="2018-11" db="EMBL/GenBank/DDBJ databases">
        <authorList>
            <consortium name="Pathogen Informatics"/>
        </authorList>
    </citation>
    <scope>NUCLEOTIDE SEQUENCE [LARGE SCALE GENOMIC DNA]</scope>
</reference>
<reference evidence="4" key="1">
    <citation type="submission" date="2017-02" db="UniProtKB">
        <authorList>
            <consortium name="WormBaseParasite"/>
        </authorList>
    </citation>
    <scope>IDENTIFICATION</scope>
</reference>
<evidence type="ECO:0000313" key="4">
    <source>
        <dbReference type="WBParaSite" id="BTMF_0001535901-mRNA-1"/>
    </source>
</evidence>
<sequence length="233" mass="25965">MSIFTSSLLTIVALRTVLLTSSVISDTLSPRSTKGNFGYYPPAEPDYPPMTAYPPSAKLPVSSKMWFENEDLRMPTNSGNGRIYGDQLLVRVSSVPHPDNFKRNDGGELGTISNPAHYYLHGADFEKIKAPTCRLTSCHGPYPNDGSLLINKEKGTSNEECEQIFVQMNGCVAHKGYPIGMVCTICCQCTKQFMNEMSHSRAILFISICVFFCSMEDLSSISKYSQQNRKRFN</sequence>
<keyword evidence="1" id="KW-0732">Signal</keyword>